<gene>
    <name evidence="4" type="ORF">BGP84_06335</name>
</gene>
<dbReference type="PRINTS" id="PR00864">
    <property type="entry name" value="PREPILNPTASE"/>
</dbReference>
<dbReference type="Proteomes" id="UP000237230">
    <property type="component" value="Unassembled WGS sequence"/>
</dbReference>
<feature type="domain" description="Prepilin type IV endopeptidase peptidase" evidence="3">
    <location>
        <begin position="97"/>
        <end position="205"/>
    </location>
</feature>
<reference evidence="4 5" key="2">
    <citation type="submission" date="2018-03" db="EMBL/GenBank/DDBJ databases">
        <title>Draft genome of Pseudomonas putida strain KH-21-114.</title>
        <authorList>
            <person name="Yoshizawa S."/>
            <person name="Khan N.H."/>
            <person name="Nishimura M."/>
            <person name="Chiura H.X."/>
            <person name="Ogura Y."/>
            <person name="Hayashi T."/>
            <person name="Kogure K."/>
        </authorList>
    </citation>
    <scope>NUCLEOTIDE SEQUENCE [LARGE SCALE GENOMIC DNA]</scope>
    <source>
        <strain evidence="4 5">KH-21-114</strain>
    </source>
</reference>
<dbReference type="GO" id="GO:0005886">
    <property type="term" value="C:plasma membrane"/>
    <property type="evidence" value="ECO:0007669"/>
    <property type="project" value="TreeGrafter"/>
</dbReference>
<dbReference type="OrthoDB" id="9789291at2"/>
<dbReference type="GeneID" id="93680620"/>
<dbReference type="GO" id="GO:0006465">
    <property type="term" value="P:signal peptide processing"/>
    <property type="evidence" value="ECO:0007669"/>
    <property type="project" value="TreeGrafter"/>
</dbReference>
<dbReference type="Gene3D" id="1.20.120.1220">
    <property type="match status" value="1"/>
</dbReference>
<dbReference type="GO" id="GO:0004190">
    <property type="term" value="F:aspartic-type endopeptidase activity"/>
    <property type="evidence" value="ECO:0007669"/>
    <property type="project" value="InterPro"/>
</dbReference>
<evidence type="ECO:0000313" key="4">
    <source>
        <dbReference type="EMBL" id="POG09365.1"/>
    </source>
</evidence>
<evidence type="ECO:0000313" key="5">
    <source>
        <dbReference type="Proteomes" id="UP000237230"/>
    </source>
</evidence>
<dbReference type="InterPro" id="IPR000045">
    <property type="entry name" value="Prepilin_IV_endopep_pep"/>
</dbReference>
<dbReference type="InterPro" id="IPR014032">
    <property type="entry name" value="Peptidase_A24A_bac"/>
</dbReference>
<evidence type="ECO:0000256" key="1">
    <source>
        <dbReference type="ARBA" id="ARBA00005801"/>
    </source>
</evidence>
<reference evidence="4 5" key="1">
    <citation type="submission" date="2016-08" db="EMBL/GenBank/DDBJ databases">
        <authorList>
            <person name="Seilhamer J.J."/>
        </authorList>
    </citation>
    <scope>NUCLEOTIDE SEQUENCE [LARGE SCALE GENOMIC DNA]</scope>
    <source>
        <strain evidence="4 5">KH-21-114</strain>
    </source>
</reference>
<comment type="caution">
    <text evidence="4">The sequence shown here is derived from an EMBL/GenBank/DDBJ whole genome shotgun (WGS) entry which is preliminary data.</text>
</comment>
<dbReference type="EMBL" id="MINH01000019">
    <property type="protein sequence ID" value="POG09365.1"/>
    <property type="molecule type" value="Genomic_DNA"/>
</dbReference>
<dbReference type="RefSeq" id="WP_023628774.1">
    <property type="nucleotide sequence ID" value="NZ_CAKNBT010000040.1"/>
</dbReference>
<comment type="similarity">
    <text evidence="1 2">Belongs to the peptidase A24 family.</text>
</comment>
<accession>A0A0P7CZC7</accession>
<dbReference type="InterPro" id="IPR050882">
    <property type="entry name" value="Prepilin_peptidase/N-MTase"/>
</dbReference>
<evidence type="ECO:0000259" key="3">
    <source>
        <dbReference type="Pfam" id="PF01478"/>
    </source>
</evidence>
<protein>
    <recommendedName>
        <fullName evidence="3">Prepilin type IV endopeptidase peptidase domain-containing protein</fullName>
    </recommendedName>
</protein>
<sequence length="239" mass="25717">MSDWMGSTITLGFASVVIGMLAGRVCTWGACCLPALLKRQWQRDARELLGLDSEKHSDLQPARTPSRVIWTAQISCAALSLVVTMHFGPTMQAFCALLFTWMLLALSLIDSEHHLLPDSLVIPGLWAGLVLNSFGLFTVLQDALWGCVVGFGFFWSVSQLTGLITGRESIGRGDIKLLALMGAWGGLQVLGWTVVCSLLGAGLAAMLLILLGKRSTDARIPFGPFISAAGWSAFVILTH</sequence>
<name>A0A0P7CZC7_PSEPU</name>
<dbReference type="Pfam" id="PF01478">
    <property type="entry name" value="Peptidase_A24"/>
    <property type="match status" value="1"/>
</dbReference>
<evidence type="ECO:0000256" key="2">
    <source>
        <dbReference type="RuleBase" id="RU003793"/>
    </source>
</evidence>
<dbReference type="AlphaFoldDB" id="A0A0P7CZC7"/>
<organism evidence="4 5">
    <name type="scientific">Pseudomonas putida</name>
    <name type="common">Arthrobacter siderocapsulatus</name>
    <dbReference type="NCBI Taxonomy" id="303"/>
    <lineage>
        <taxon>Bacteria</taxon>
        <taxon>Pseudomonadati</taxon>
        <taxon>Pseudomonadota</taxon>
        <taxon>Gammaproteobacteria</taxon>
        <taxon>Pseudomonadales</taxon>
        <taxon>Pseudomonadaceae</taxon>
        <taxon>Pseudomonas</taxon>
    </lineage>
</organism>
<proteinExistence type="inferred from homology"/>
<dbReference type="PANTHER" id="PTHR30487">
    <property type="entry name" value="TYPE 4 PREPILIN-LIKE PROTEINS LEADER PEPTIDE-PROCESSING ENZYME"/>
    <property type="match status" value="1"/>
</dbReference>
<dbReference type="PANTHER" id="PTHR30487:SF0">
    <property type="entry name" value="PREPILIN LEADER PEPTIDASE_N-METHYLTRANSFERASE-RELATED"/>
    <property type="match status" value="1"/>
</dbReference>